<protein>
    <submittedName>
        <fullName evidence="1">Head decoration protein</fullName>
    </submittedName>
</protein>
<dbReference type="EMBL" id="QHHQ01000003">
    <property type="protein sequence ID" value="RAI01108.1"/>
    <property type="molecule type" value="Genomic_DNA"/>
</dbReference>
<dbReference type="Proteomes" id="UP000249590">
    <property type="component" value="Unassembled WGS sequence"/>
</dbReference>
<gene>
    <name evidence="1" type="ORF">DLJ53_17995</name>
</gene>
<name>A0A8B2NZ74_9HYPH</name>
<evidence type="ECO:0000313" key="2">
    <source>
        <dbReference type="Proteomes" id="UP000249590"/>
    </source>
</evidence>
<dbReference type="RefSeq" id="WP_111347706.1">
    <property type="nucleotide sequence ID" value="NZ_QHHQ01000003.1"/>
</dbReference>
<dbReference type="Pfam" id="PF02924">
    <property type="entry name" value="HDPD"/>
    <property type="match status" value="1"/>
</dbReference>
<dbReference type="AlphaFoldDB" id="A0A8B2NZ74"/>
<reference evidence="1 2" key="1">
    <citation type="submission" date="2018-05" db="EMBL/GenBank/DDBJ databases">
        <title>Acuticoccus sediminis sp. nov., isolated from deep-sea sediment of Indian Ocean.</title>
        <authorList>
            <person name="Liu X."/>
            <person name="Lai Q."/>
            <person name="Du Y."/>
            <person name="Sun F."/>
            <person name="Zhang X."/>
            <person name="Wang S."/>
            <person name="Shao Z."/>
        </authorList>
    </citation>
    <scope>NUCLEOTIDE SEQUENCE [LARGE SCALE GENOMIC DNA]</scope>
    <source>
        <strain evidence="1 2">PTG4-2</strain>
    </source>
</reference>
<sequence>MATVLTEGRYAHDWLKREADSLFSREEVTVISGAGVVKSGTVVGKITASGKYTPVTVAATDGSENPAGVLLWTVDATSADATAVIIARDAIVVHQGLLYGADVDTAPERAAIHTALGALNPPILVREGA</sequence>
<organism evidence="1 2">
    <name type="scientific">Acuticoccus sediminis</name>
    <dbReference type="NCBI Taxonomy" id="2184697"/>
    <lineage>
        <taxon>Bacteria</taxon>
        <taxon>Pseudomonadati</taxon>
        <taxon>Pseudomonadota</taxon>
        <taxon>Alphaproteobacteria</taxon>
        <taxon>Hyphomicrobiales</taxon>
        <taxon>Amorphaceae</taxon>
        <taxon>Acuticoccus</taxon>
    </lineage>
</organism>
<proteinExistence type="predicted"/>
<dbReference type="OrthoDB" id="7358956at2"/>
<comment type="caution">
    <text evidence="1">The sequence shown here is derived from an EMBL/GenBank/DDBJ whole genome shotgun (WGS) entry which is preliminary data.</text>
</comment>
<dbReference type="InterPro" id="IPR004195">
    <property type="entry name" value="Head_decoration_D"/>
</dbReference>
<evidence type="ECO:0000313" key="1">
    <source>
        <dbReference type="EMBL" id="RAI01108.1"/>
    </source>
</evidence>
<accession>A0A8B2NZ74</accession>
<keyword evidence="2" id="KW-1185">Reference proteome</keyword>